<evidence type="ECO:0000259" key="20">
    <source>
        <dbReference type="Pfam" id="PF01217"/>
    </source>
</evidence>
<name>A0A815SST4_ADIRI</name>
<proteinExistence type="inferred from homology"/>
<dbReference type="AlphaFoldDB" id="A0A815SST4"/>
<dbReference type="GO" id="GO:0061711">
    <property type="term" value="F:tRNA N(6)-L-threonylcarbamoyladenine synthase activity"/>
    <property type="evidence" value="ECO:0007669"/>
    <property type="project" value="UniProtKB-EC"/>
</dbReference>
<dbReference type="InterPro" id="IPR022450">
    <property type="entry name" value="TsaD"/>
</dbReference>
<dbReference type="PRINTS" id="PR00789">
    <property type="entry name" value="OSIALOPTASE"/>
</dbReference>
<comment type="catalytic activity">
    <reaction evidence="16 18">
        <text>L-threonylcarbamoyladenylate + adenosine(37) in tRNA = N(6)-L-threonylcarbamoyladenosine(37) in tRNA + AMP + H(+)</text>
        <dbReference type="Rhea" id="RHEA:37059"/>
        <dbReference type="Rhea" id="RHEA-COMP:10162"/>
        <dbReference type="Rhea" id="RHEA-COMP:10163"/>
        <dbReference type="ChEBI" id="CHEBI:15378"/>
        <dbReference type="ChEBI" id="CHEBI:73682"/>
        <dbReference type="ChEBI" id="CHEBI:74411"/>
        <dbReference type="ChEBI" id="CHEBI:74418"/>
        <dbReference type="ChEBI" id="CHEBI:456215"/>
        <dbReference type="EC" id="2.3.1.234"/>
    </reaction>
</comment>
<dbReference type="Gene3D" id="3.30.420.40">
    <property type="match status" value="2"/>
</dbReference>
<comment type="cofactor">
    <cofactor evidence="18">
        <name>a divalent metal cation</name>
        <dbReference type="ChEBI" id="CHEBI:60240"/>
    </cofactor>
    <text evidence="18">Binds 1 divalent metal cation per subunit.</text>
</comment>
<keyword evidence="6" id="KW-0813">Transport</keyword>
<dbReference type="GO" id="GO:0006886">
    <property type="term" value="P:intracellular protein transport"/>
    <property type="evidence" value="ECO:0007669"/>
    <property type="project" value="InterPro"/>
</dbReference>
<comment type="function">
    <text evidence="18">Required for the formation of a threonylcarbamoyl group on adenosine at position 37 (t(6)A37) in mitochondrial tRNAs that read codons beginning with adenine. Probably involved in the transfer of the threonylcarbamoyl moiety of threonylcarbamoyl-AMP (TC-AMP) to the N6 group of A37. Involved in mitochondrial genome maintenance.</text>
</comment>
<comment type="similarity">
    <text evidence="4">Belongs to the adaptor complexes small subunit family.</text>
</comment>
<feature type="domain" description="Gcp-like" evidence="19">
    <location>
        <begin position="180"/>
        <end position="485"/>
    </location>
</feature>
<keyword evidence="10" id="KW-0653">Protein transport</keyword>
<evidence type="ECO:0000256" key="2">
    <source>
        <dbReference type="ARBA" id="ARBA00004555"/>
    </source>
</evidence>
<evidence type="ECO:0000256" key="8">
    <source>
        <dbReference type="ARBA" id="ARBA00022694"/>
    </source>
</evidence>
<dbReference type="Pfam" id="PF00814">
    <property type="entry name" value="TsaD"/>
    <property type="match status" value="1"/>
</dbReference>
<evidence type="ECO:0000256" key="7">
    <source>
        <dbReference type="ARBA" id="ARBA00022679"/>
    </source>
</evidence>
<evidence type="ECO:0000256" key="14">
    <source>
        <dbReference type="ARBA" id="ARBA00023315"/>
    </source>
</evidence>
<keyword evidence="8 18" id="KW-0819">tRNA processing</keyword>
<dbReference type="PANTHER" id="PTHR11735:SF6">
    <property type="entry name" value="TRNA N6-ADENOSINE THREONYLCARBAMOYLTRANSFERASE, MITOCHONDRIAL"/>
    <property type="match status" value="1"/>
</dbReference>
<keyword evidence="22" id="KW-1185">Reference proteome</keyword>
<dbReference type="InterPro" id="IPR022775">
    <property type="entry name" value="AP_mu_sigma_su"/>
</dbReference>
<dbReference type="GO" id="GO:0035615">
    <property type="term" value="F:clathrin adaptor activity"/>
    <property type="evidence" value="ECO:0007669"/>
    <property type="project" value="InterPro"/>
</dbReference>
<dbReference type="EC" id="2.3.1.234" evidence="5"/>
<dbReference type="GO" id="GO:0046872">
    <property type="term" value="F:metal ion binding"/>
    <property type="evidence" value="ECO:0007669"/>
    <property type="project" value="UniProtKB-KW"/>
</dbReference>
<dbReference type="InterPro" id="IPR011012">
    <property type="entry name" value="Longin-like_dom_sf"/>
</dbReference>
<dbReference type="CDD" id="cd14831">
    <property type="entry name" value="AP1_sigma"/>
    <property type="match status" value="1"/>
</dbReference>
<dbReference type="GO" id="GO:0030121">
    <property type="term" value="C:AP-1 adaptor complex"/>
    <property type="evidence" value="ECO:0007669"/>
    <property type="project" value="InterPro"/>
</dbReference>
<dbReference type="InterPro" id="IPR044733">
    <property type="entry name" value="AP1_sigma"/>
</dbReference>
<evidence type="ECO:0000256" key="12">
    <source>
        <dbReference type="ARBA" id="ARBA00023136"/>
    </source>
</evidence>
<dbReference type="SUPFAM" id="SSF53067">
    <property type="entry name" value="Actin-like ATPase domain"/>
    <property type="match status" value="1"/>
</dbReference>
<evidence type="ECO:0000256" key="11">
    <source>
        <dbReference type="ARBA" id="ARBA00023034"/>
    </source>
</evidence>
<organism evidence="21 22">
    <name type="scientific">Adineta ricciae</name>
    <name type="common">Rotifer</name>
    <dbReference type="NCBI Taxonomy" id="249248"/>
    <lineage>
        <taxon>Eukaryota</taxon>
        <taxon>Metazoa</taxon>
        <taxon>Spiralia</taxon>
        <taxon>Gnathifera</taxon>
        <taxon>Rotifera</taxon>
        <taxon>Eurotatoria</taxon>
        <taxon>Bdelloidea</taxon>
        <taxon>Adinetida</taxon>
        <taxon>Adinetidae</taxon>
        <taxon>Adineta</taxon>
    </lineage>
</organism>
<protein>
    <recommendedName>
        <fullName evidence="5">N(6)-L-threonylcarbamoyladenine synthase</fullName>
        <ecNumber evidence="5">2.3.1.234</ecNumber>
    </recommendedName>
</protein>
<evidence type="ECO:0000256" key="10">
    <source>
        <dbReference type="ARBA" id="ARBA00022927"/>
    </source>
</evidence>
<feature type="domain" description="AP complex mu/sigma subunit" evidence="20">
    <location>
        <begin position="1"/>
        <end position="139"/>
    </location>
</feature>
<keyword evidence="12" id="KW-0472">Membrane</keyword>
<evidence type="ECO:0000313" key="21">
    <source>
        <dbReference type="EMBL" id="CAF1493768.1"/>
    </source>
</evidence>
<evidence type="ECO:0000256" key="17">
    <source>
        <dbReference type="ARBA" id="ARBA00065677"/>
    </source>
</evidence>
<dbReference type="GO" id="GO:0002949">
    <property type="term" value="P:tRNA threonylcarbamoyladenosine modification"/>
    <property type="evidence" value="ECO:0007669"/>
    <property type="project" value="UniProtKB-UniRule"/>
</dbReference>
<evidence type="ECO:0000256" key="4">
    <source>
        <dbReference type="ARBA" id="ARBA00006972"/>
    </source>
</evidence>
<keyword evidence="18" id="KW-0496">Mitochondrion</keyword>
<keyword evidence="7 18" id="KW-0808">Transferase</keyword>
<dbReference type="EMBL" id="CAJNOR010004325">
    <property type="protein sequence ID" value="CAF1493768.1"/>
    <property type="molecule type" value="Genomic_DNA"/>
</dbReference>
<keyword evidence="14 18" id="KW-0012">Acyltransferase</keyword>
<evidence type="ECO:0000256" key="3">
    <source>
        <dbReference type="ARBA" id="ARBA00004600"/>
    </source>
</evidence>
<comment type="caution">
    <text evidence="21">The sequence shown here is derived from an EMBL/GenBank/DDBJ whole genome shotgun (WGS) entry which is preliminary data.</text>
</comment>
<evidence type="ECO:0000256" key="1">
    <source>
        <dbReference type="ARBA" id="ARBA00004180"/>
    </source>
</evidence>
<reference evidence="21" key="1">
    <citation type="submission" date="2021-02" db="EMBL/GenBank/DDBJ databases">
        <authorList>
            <person name="Nowell W R."/>
        </authorList>
    </citation>
    <scope>NUCLEOTIDE SEQUENCE</scope>
</reference>
<evidence type="ECO:0000256" key="13">
    <source>
        <dbReference type="ARBA" id="ARBA00023176"/>
    </source>
</evidence>
<dbReference type="CDD" id="cd24134">
    <property type="entry name" value="ASKHA_NBD_OSGEPL1_QRI7_euk"/>
    <property type="match status" value="1"/>
</dbReference>
<keyword evidence="15" id="KW-0968">Cytoplasmic vesicle</keyword>
<evidence type="ECO:0000256" key="9">
    <source>
        <dbReference type="ARBA" id="ARBA00022723"/>
    </source>
</evidence>
<evidence type="ECO:0000313" key="22">
    <source>
        <dbReference type="Proteomes" id="UP000663828"/>
    </source>
</evidence>
<keyword evidence="9 18" id="KW-0479">Metal-binding</keyword>
<evidence type="ECO:0000256" key="18">
    <source>
        <dbReference type="HAMAP-Rule" id="MF_03179"/>
    </source>
</evidence>
<evidence type="ECO:0000259" key="19">
    <source>
        <dbReference type="Pfam" id="PF00814"/>
    </source>
</evidence>
<evidence type="ECO:0000256" key="15">
    <source>
        <dbReference type="ARBA" id="ARBA00023329"/>
    </source>
</evidence>
<comment type="similarity">
    <text evidence="18">Belongs to the KAE1 / TsaD family.</text>
</comment>
<dbReference type="Gene3D" id="3.30.450.60">
    <property type="match status" value="1"/>
</dbReference>
<dbReference type="SUPFAM" id="SSF64356">
    <property type="entry name" value="SNARE-like"/>
    <property type="match status" value="1"/>
</dbReference>
<dbReference type="HAMAP" id="MF_01445">
    <property type="entry name" value="TsaD"/>
    <property type="match status" value="1"/>
</dbReference>
<evidence type="ECO:0000256" key="6">
    <source>
        <dbReference type="ARBA" id="ARBA00022448"/>
    </source>
</evidence>
<dbReference type="Pfam" id="PF01217">
    <property type="entry name" value="Clat_adaptor_s"/>
    <property type="match status" value="1"/>
</dbReference>
<dbReference type="Proteomes" id="UP000663828">
    <property type="component" value="Unassembled WGS sequence"/>
</dbReference>
<keyword evidence="13" id="KW-0168">Coated pit</keyword>
<comment type="subunit">
    <text evidence="17">Adaptor protein complex 1 (AP-1) is a heterotetramer composed of two large adaptins (gamma-type subunit AP1G1 and beta-type subunit AP1B1), a medium adaptin (mu-type subunit AP1M1 or AP1M2) and a small adaptin (sigma-type subunit AP1S1 or AP1S2 or AP1S3).</text>
</comment>
<comment type="subcellular location">
    <subcellularLocation>
        <location evidence="1">Cytoplasmic vesicle membrane</location>
        <topology evidence="1">Peripheral membrane protein</topology>
        <orientation evidence="1">Cytoplasmic side</orientation>
    </subcellularLocation>
    <subcellularLocation>
        <location evidence="2">Golgi apparatus</location>
    </subcellularLocation>
    <subcellularLocation>
        <location evidence="3">Membrane</location>
        <location evidence="3">Clathrin-coated pit</location>
    </subcellularLocation>
    <subcellularLocation>
        <location evidence="18">Mitochondrion</location>
    </subcellularLocation>
</comment>
<evidence type="ECO:0000256" key="16">
    <source>
        <dbReference type="ARBA" id="ARBA00048117"/>
    </source>
</evidence>
<dbReference type="GO" id="GO:0005739">
    <property type="term" value="C:mitochondrion"/>
    <property type="evidence" value="ECO:0007669"/>
    <property type="project" value="UniProtKB-SubCell"/>
</dbReference>
<dbReference type="InterPro" id="IPR000905">
    <property type="entry name" value="Gcp-like_dom"/>
</dbReference>
<dbReference type="PROSITE" id="PS00989">
    <property type="entry name" value="CLAT_ADAPTOR_S"/>
    <property type="match status" value="1"/>
</dbReference>
<comment type="subunit">
    <text evidence="18">Homodimer.</text>
</comment>
<sequence>MIQFILLFSRQGKLRLQKWYTPQTEKSKKKITRELIAAVLSRKPKMSSFLEWKDLKVVYKRYASLYFCCAIEQDDNELLTLETIHRYVELLDKYFGSVCELDIIFNFEKAYFIFDEFILGGEIQETSKKSVLKAINDQDIIQEMIIRRLSTHRFPHPLRILGIETSCDDTAAAVVDSERTILSEVYRSQLKYHQPWGGIVPSIAKKHHYENLVPVVAETMKDIEWNTIAAIATSVKPGLVISLWQGINFTRQLLHKYSHLSFIPIHHMEAHALTVRLTHNVSFPYMVLLASGGHCILGIVEDVDKFNRLGETKDIAPGEALDKSARAMKLHEHALVRDMAGGAAIGRLARDGDESRYQLITPKYSAKMKDCSFSFGGMLSQIIRVVDKEAIYCGSTTSDEQQLKDFAACVQASVVRHIETRIHRAILFCDAIKKPQWKRTLVLSGGVSSNLYLRQRIHDLCAHYGVKLVCPPPQLCTDNGIMIAWNGIERYQRSLNVLSEMPDNLVPEGRSPLGPDISEQVRTCDIDVPFNWKNLLEKKPLSL</sequence>
<accession>A0A815SST4</accession>
<dbReference type="InterPro" id="IPR043129">
    <property type="entry name" value="ATPase_NBD"/>
</dbReference>
<evidence type="ECO:0000256" key="5">
    <source>
        <dbReference type="ARBA" id="ARBA00012156"/>
    </source>
</evidence>
<keyword evidence="11" id="KW-0333">Golgi apparatus</keyword>
<dbReference type="PANTHER" id="PTHR11735">
    <property type="entry name" value="TRNA N6-ADENOSINE THREONYLCARBAMOYLTRANSFERASE"/>
    <property type="match status" value="1"/>
</dbReference>
<dbReference type="InterPro" id="IPR017861">
    <property type="entry name" value="KAE1/TsaD"/>
</dbReference>
<dbReference type="GO" id="GO:0005905">
    <property type="term" value="C:clathrin-coated pit"/>
    <property type="evidence" value="ECO:0007669"/>
    <property type="project" value="UniProtKB-SubCell"/>
</dbReference>
<gene>
    <name evidence="21" type="ORF">XAT740_LOCUS39240</name>
</gene>
<dbReference type="InterPro" id="IPR000804">
    <property type="entry name" value="Clathrin_sm-chain_CS"/>
</dbReference>
<dbReference type="NCBIfam" id="TIGR00329">
    <property type="entry name" value="gcp_kae1"/>
    <property type="match status" value="1"/>
</dbReference>
<dbReference type="FunFam" id="3.30.450.60:FF:000005">
    <property type="entry name" value="AP complex subunit sigma"/>
    <property type="match status" value="1"/>
</dbReference>